<evidence type="ECO:0000313" key="2">
    <source>
        <dbReference type="EMBL" id="MDM7853662.1"/>
    </source>
</evidence>
<sequence length="128" mass="13481">MTFAVGWVDNTSSHEVIADPAATLVNPTPGITLAGYYLSDPSAASTTVNGGDFTMPANPPLTVPPKSQALIVIGIGLASGVHVARADGIEFHYREKEGRSGLFRTRTVLQTSDGDSCPDWTPTPTPER</sequence>
<evidence type="ECO:0008006" key="4">
    <source>
        <dbReference type="Google" id="ProtNLM"/>
    </source>
</evidence>
<protein>
    <recommendedName>
        <fullName evidence="4">LTD domain-containing protein</fullName>
    </recommendedName>
</protein>
<dbReference type="RefSeq" id="WP_289453181.1">
    <property type="nucleotide sequence ID" value="NZ_JAUCGQ010000001.1"/>
</dbReference>
<gene>
    <name evidence="2" type="ORF">QRT04_01845</name>
</gene>
<evidence type="ECO:0000313" key="3">
    <source>
        <dbReference type="Proteomes" id="UP001529338"/>
    </source>
</evidence>
<accession>A0ABT7SBU7</accession>
<comment type="caution">
    <text evidence="2">The sequence shown here is derived from an EMBL/GenBank/DDBJ whole genome shotgun (WGS) entry which is preliminary data.</text>
</comment>
<organism evidence="2 3">
    <name type="scientific">Cellulomonas alba</name>
    <dbReference type="NCBI Taxonomy" id="3053467"/>
    <lineage>
        <taxon>Bacteria</taxon>
        <taxon>Bacillati</taxon>
        <taxon>Actinomycetota</taxon>
        <taxon>Actinomycetes</taxon>
        <taxon>Micrococcales</taxon>
        <taxon>Cellulomonadaceae</taxon>
        <taxon>Cellulomonas</taxon>
    </lineage>
</organism>
<feature type="region of interest" description="Disordered" evidence="1">
    <location>
        <begin position="104"/>
        <end position="128"/>
    </location>
</feature>
<name>A0ABT7SBU7_9CELL</name>
<evidence type="ECO:0000256" key="1">
    <source>
        <dbReference type="SAM" id="MobiDB-lite"/>
    </source>
</evidence>
<keyword evidence="3" id="KW-1185">Reference proteome</keyword>
<dbReference type="EMBL" id="JAUCGQ010000001">
    <property type="protein sequence ID" value="MDM7853662.1"/>
    <property type="molecule type" value="Genomic_DNA"/>
</dbReference>
<dbReference type="Proteomes" id="UP001529338">
    <property type="component" value="Unassembled WGS sequence"/>
</dbReference>
<proteinExistence type="predicted"/>
<reference evidence="2 3" key="1">
    <citation type="submission" date="2023-06" db="EMBL/GenBank/DDBJ databases">
        <title>Cellulomonas sp. MW4 Whole genome sequence.</title>
        <authorList>
            <person name="Park S."/>
        </authorList>
    </citation>
    <scope>NUCLEOTIDE SEQUENCE [LARGE SCALE GENOMIC DNA]</scope>
    <source>
        <strain evidence="2 3">MW4</strain>
    </source>
</reference>